<proteinExistence type="predicted"/>
<evidence type="ECO:0000313" key="2">
    <source>
        <dbReference type="EMBL" id="KKL75699.1"/>
    </source>
</evidence>
<reference evidence="2" key="1">
    <citation type="journal article" date="2015" name="Nature">
        <title>Complex archaea that bridge the gap between prokaryotes and eukaryotes.</title>
        <authorList>
            <person name="Spang A."/>
            <person name="Saw J.H."/>
            <person name="Jorgensen S.L."/>
            <person name="Zaremba-Niedzwiedzka K."/>
            <person name="Martijn J."/>
            <person name="Lind A.E."/>
            <person name="van Eijk R."/>
            <person name="Schleper C."/>
            <person name="Guy L."/>
            <person name="Ettema T.J."/>
        </authorList>
    </citation>
    <scope>NUCLEOTIDE SEQUENCE</scope>
</reference>
<gene>
    <name evidence="2" type="ORF">LCGC14_2052240</name>
    <name evidence="1" type="ORF">LCGC14_2842930</name>
</gene>
<sequence>MNVRNIIVTEHDALVDLAMGEARTSADDPNVPRHGVYRDRRVLAKEIERLRKELDGMTSARDRFCHAVNEVARALGHTDKQCYAPDAVIRWAENSFTEIERLREALAPFAAAAKHMTAGKACDPKELGIWSDDTSGCRVTVADFQQAAKAGK</sequence>
<comment type="caution">
    <text evidence="2">The sequence shown here is derived from an EMBL/GenBank/DDBJ whole genome shotgun (WGS) entry which is preliminary data.</text>
</comment>
<organism evidence="2">
    <name type="scientific">marine sediment metagenome</name>
    <dbReference type="NCBI Taxonomy" id="412755"/>
    <lineage>
        <taxon>unclassified sequences</taxon>
        <taxon>metagenomes</taxon>
        <taxon>ecological metagenomes</taxon>
    </lineage>
</organism>
<evidence type="ECO:0000313" key="1">
    <source>
        <dbReference type="EMBL" id="KKK78503.1"/>
    </source>
</evidence>
<dbReference type="EMBL" id="LAZR01024274">
    <property type="protein sequence ID" value="KKL75699.1"/>
    <property type="molecule type" value="Genomic_DNA"/>
</dbReference>
<dbReference type="AlphaFoldDB" id="A0A0F9ENR7"/>
<accession>A0A0F9ENR7</accession>
<protein>
    <submittedName>
        <fullName evidence="2">Uncharacterized protein</fullName>
    </submittedName>
</protein>
<dbReference type="EMBL" id="LAZR01054463">
    <property type="protein sequence ID" value="KKK78503.1"/>
    <property type="molecule type" value="Genomic_DNA"/>
</dbReference>
<name>A0A0F9ENR7_9ZZZZ</name>